<proteinExistence type="predicted"/>
<dbReference type="EMBL" id="LNQE01001553">
    <property type="protein sequence ID" value="KUG15487.1"/>
    <property type="molecule type" value="Genomic_DNA"/>
</dbReference>
<dbReference type="AlphaFoldDB" id="A0A0W8F3Q4"/>
<comment type="caution">
    <text evidence="3">The sequence shown here is derived from an EMBL/GenBank/DDBJ whole genome shotgun (WGS) entry which is preliminary data.</text>
</comment>
<dbReference type="PROSITE" id="PS51257">
    <property type="entry name" value="PROKAR_LIPOPROTEIN"/>
    <property type="match status" value="1"/>
</dbReference>
<dbReference type="InterPro" id="IPR028081">
    <property type="entry name" value="Leu-bd"/>
</dbReference>
<dbReference type="PANTHER" id="PTHR30483">
    <property type="entry name" value="LEUCINE-SPECIFIC-BINDING PROTEIN"/>
    <property type="match status" value="1"/>
</dbReference>
<keyword evidence="1" id="KW-0732">Signal</keyword>
<organism evidence="3">
    <name type="scientific">hydrocarbon metagenome</name>
    <dbReference type="NCBI Taxonomy" id="938273"/>
    <lineage>
        <taxon>unclassified sequences</taxon>
        <taxon>metagenomes</taxon>
        <taxon>ecological metagenomes</taxon>
    </lineage>
</organism>
<dbReference type="Gene3D" id="3.40.50.2300">
    <property type="match status" value="3"/>
</dbReference>
<dbReference type="Pfam" id="PF13458">
    <property type="entry name" value="Peripla_BP_6"/>
    <property type="match status" value="1"/>
</dbReference>
<sequence>MKAHIAVFSLIIVGLVLIAGCTDEPASAEQLKIGVVASMTGPASTTGKDIWQSAQLAADEINADGGVYVRELGKKIPIRLVQGDDESTREGGQKAVSRMITQDRVDILVGGFSSAVVTAHQSIVAEHKVPYIITGASTPVITRRTDVNTSYMFHHAPTTDDSGGQTTLFISDTIRPAINARFGFPEDRPLRLAILYQDSPYGTGHQTAIRDTIARENLPITIVTEVAFKMGESDYRTVLTGIKRADPDVVYVAAFLNEQIPIETQARRDVGLNKIFTAVEPNDDPDFYKGVGRYGEYSIIQSRFSPYTVPKGPTEAASKKFVEDFATKFGGFPGMMGVATYEGVYIAAQAVENAGTLDKDAVREALANLEMPQMVEAMVNQTISFSPDFRESKFELTMEQLFWDETAGETRPKIVWPSSLKEADFVIPDWYEPGRA</sequence>
<dbReference type="PANTHER" id="PTHR30483:SF6">
    <property type="entry name" value="PERIPLASMIC BINDING PROTEIN OF ABC TRANSPORTER FOR NATURAL AMINO ACIDS"/>
    <property type="match status" value="1"/>
</dbReference>
<protein>
    <submittedName>
        <fullName evidence="3">Branched-chain amino acid abc transporter, amino acid-binding protein</fullName>
    </submittedName>
</protein>
<dbReference type="InterPro" id="IPR028082">
    <property type="entry name" value="Peripla_BP_I"/>
</dbReference>
<reference evidence="3" key="1">
    <citation type="journal article" date="2015" name="Proc. Natl. Acad. Sci. U.S.A.">
        <title>Networks of energetic and metabolic interactions define dynamics in microbial communities.</title>
        <authorList>
            <person name="Embree M."/>
            <person name="Liu J.K."/>
            <person name="Al-Bassam M.M."/>
            <person name="Zengler K."/>
        </authorList>
    </citation>
    <scope>NUCLEOTIDE SEQUENCE</scope>
</reference>
<dbReference type="SUPFAM" id="SSF53822">
    <property type="entry name" value="Periplasmic binding protein-like I"/>
    <property type="match status" value="1"/>
</dbReference>
<name>A0A0W8F3Q4_9ZZZZ</name>
<feature type="domain" description="Leucine-binding protein" evidence="2">
    <location>
        <begin position="31"/>
        <end position="372"/>
    </location>
</feature>
<evidence type="ECO:0000259" key="2">
    <source>
        <dbReference type="Pfam" id="PF13458"/>
    </source>
</evidence>
<evidence type="ECO:0000313" key="3">
    <source>
        <dbReference type="EMBL" id="KUG15487.1"/>
    </source>
</evidence>
<accession>A0A0W8F3Q4</accession>
<evidence type="ECO:0000256" key="1">
    <source>
        <dbReference type="ARBA" id="ARBA00022729"/>
    </source>
</evidence>
<gene>
    <name evidence="3" type="ORF">ASZ90_014843</name>
</gene>
<dbReference type="InterPro" id="IPR051010">
    <property type="entry name" value="BCAA_transport"/>
</dbReference>